<feature type="region of interest" description="Disordered" evidence="5">
    <location>
        <begin position="95"/>
        <end position="117"/>
    </location>
</feature>
<organism evidence="8 9">
    <name type="scientific">Apatococcus lobatus</name>
    <dbReference type="NCBI Taxonomy" id="904363"/>
    <lineage>
        <taxon>Eukaryota</taxon>
        <taxon>Viridiplantae</taxon>
        <taxon>Chlorophyta</taxon>
        <taxon>core chlorophytes</taxon>
        <taxon>Trebouxiophyceae</taxon>
        <taxon>Chlorellales</taxon>
        <taxon>Chlorellaceae</taxon>
        <taxon>Apatococcus</taxon>
    </lineage>
</organism>
<feature type="region of interest" description="Disordered" evidence="5">
    <location>
        <begin position="917"/>
        <end position="945"/>
    </location>
</feature>
<feature type="region of interest" description="Disordered" evidence="5">
    <location>
        <begin position="1050"/>
        <end position="1073"/>
    </location>
</feature>
<feature type="region of interest" description="Disordered" evidence="5">
    <location>
        <begin position="471"/>
        <end position="557"/>
    </location>
</feature>
<dbReference type="InterPro" id="IPR017907">
    <property type="entry name" value="Znf_RING_CS"/>
</dbReference>
<gene>
    <name evidence="8" type="ORF">WJX74_002031</name>
</gene>
<protein>
    <recommendedName>
        <fullName evidence="10">RING-type domain-containing protein</fullName>
    </recommendedName>
</protein>
<dbReference type="GO" id="GO:0008270">
    <property type="term" value="F:zinc ion binding"/>
    <property type="evidence" value="ECO:0007669"/>
    <property type="project" value="UniProtKB-KW"/>
</dbReference>
<keyword evidence="9" id="KW-1185">Reference proteome</keyword>
<dbReference type="AlphaFoldDB" id="A0AAW1S3K6"/>
<evidence type="ECO:0000313" key="8">
    <source>
        <dbReference type="EMBL" id="KAK9840011.1"/>
    </source>
</evidence>
<feature type="compositionally biased region" description="Polar residues" evidence="5">
    <location>
        <begin position="535"/>
        <end position="546"/>
    </location>
</feature>
<evidence type="ECO:0000256" key="3">
    <source>
        <dbReference type="ARBA" id="ARBA00022833"/>
    </source>
</evidence>
<feature type="region of interest" description="Disordered" evidence="5">
    <location>
        <begin position="1097"/>
        <end position="1155"/>
    </location>
</feature>
<dbReference type="SMART" id="SM00184">
    <property type="entry name" value="RING"/>
    <property type="match status" value="2"/>
</dbReference>
<dbReference type="InterPro" id="IPR000433">
    <property type="entry name" value="Znf_ZZ"/>
</dbReference>
<feature type="compositionally biased region" description="Low complexity" evidence="5">
    <location>
        <begin position="1136"/>
        <end position="1145"/>
    </location>
</feature>
<evidence type="ECO:0000256" key="4">
    <source>
        <dbReference type="PROSITE-ProRule" id="PRU00228"/>
    </source>
</evidence>
<feature type="compositionally biased region" description="Low complexity" evidence="5">
    <location>
        <begin position="654"/>
        <end position="667"/>
    </location>
</feature>
<dbReference type="GO" id="GO:0043161">
    <property type="term" value="P:proteasome-mediated ubiquitin-dependent protein catabolic process"/>
    <property type="evidence" value="ECO:0007669"/>
    <property type="project" value="TreeGrafter"/>
</dbReference>
<feature type="domain" description="RING-type" evidence="6">
    <location>
        <begin position="24"/>
        <end position="64"/>
    </location>
</feature>
<keyword evidence="2 4" id="KW-0863">Zinc-finger</keyword>
<dbReference type="PROSITE" id="PS00518">
    <property type="entry name" value="ZF_RING_1"/>
    <property type="match status" value="1"/>
</dbReference>
<comment type="caution">
    <text evidence="8">The sequence shown here is derived from an EMBL/GenBank/DDBJ whole genome shotgun (WGS) entry which is preliminary data.</text>
</comment>
<keyword evidence="1" id="KW-0479">Metal-binding</keyword>
<evidence type="ECO:0000313" key="9">
    <source>
        <dbReference type="Proteomes" id="UP001438707"/>
    </source>
</evidence>
<feature type="compositionally biased region" description="Low complexity" evidence="5">
    <location>
        <begin position="240"/>
        <end position="278"/>
    </location>
</feature>
<feature type="region of interest" description="Disordered" evidence="5">
    <location>
        <begin position="654"/>
        <end position="675"/>
    </location>
</feature>
<feature type="domain" description="ZZ-type" evidence="7">
    <location>
        <begin position="304"/>
        <end position="368"/>
    </location>
</feature>
<dbReference type="InterPro" id="IPR001841">
    <property type="entry name" value="Znf_RING"/>
</dbReference>
<evidence type="ECO:0000259" key="7">
    <source>
        <dbReference type="PROSITE" id="PS50135"/>
    </source>
</evidence>
<dbReference type="FunFam" id="3.30.40.10:FF:000489">
    <property type="entry name" value="E3 ubiquitin-protein ligase PRT1"/>
    <property type="match status" value="1"/>
</dbReference>
<dbReference type="GO" id="GO:0061630">
    <property type="term" value="F:ubiquitin protein ligase activity"/>
    <property type="evidence" value="ECO:0007669"/>
    <property type="project" value="TreeGrafter"/>
</dbReference>
<evidence type="ECO:0000256" key="2">
    <source>
        <dbReference type="ARBA" id="ARBA00022771"/>
    </source>
</evidence>
<dbReference type="PANTHER" id="PTHR15898:SF13">
    <property type="entry name" value="BIFUNCTIONAL APOPTOSIS REGULATOR"/>
    <property type="match status" value="1"/>
</dbReference>
<dbReference type="EMBL" id="JALJOS010000004">
    <property type="protein sequence ID" value="KAK9840011.1"/>
    <property type="molecule type" value="Genomic_DNA"/>
</dbReference>
<evidence type="ECO:0000256" key="5">
    <source>
        <dbReference type="SAM" id="MobiDB-lite"/>
    </source>
</evidence>
<feature type="compositionally biased region" description="Polar residues" evidence="5">
    <location>
        <begin position="421"/>
        <end position="448"/>
    </location>
</feature>
<dbReference type="PANTHER" id="PTHR15898">
    <property type="entry name" value="BIFUNCTIONAL APOPTOSIS REGULATOR"/>
    <property type="match status" value="1"/>
</dbReference>
<feature type="compositionally biased region" description="Polar residues" evidence="5">
    <location>
        <begin position="518"/>
        <end position="527"/>
    </location>
</feature>
<dbReference type="PROSITE" id="PS50089">
    <property type="entry name" value="ZF_RING_2"/>
    <property type="match status" value="1"/>
</dbReference>
<dbReference type="SMART" id="SM00291">
    <property type="entry name" value="ZnF_ZZ"/>
    <property type="match status" value="1"/>
</dbReference>
<dbReference type="CDD" id="cd02338">
    <property type="entry name" value="ZZ_PCMF_like"/>
    <property type="match status" value="1"/>
</dbReference>
<feature type="region of interest" description="Disordered" evidence="5">
    <location>
        <begin position="410"/>
        <end position="451"/>
    </location>
</feature>
<evidence type="ECO:0000259" key="6">
    <source>
        <dbReference type="PROSITE" id="PS50089"/>
    </source>
</evidence>
<name>A0AAW1S3K6_9CHLO</name>
<feature type="region of interest" description="Disordered" evidence="5">
    <location>
        <begin position="872"/>
        <end position="896"/>
    </location>
</feature>
<dbReference type="Gene3D" id="3.30.60.90">
    <property type="match status" value="1"/>
</dbReference>
<accession>A0AAW1S3K6</accession>
<dbReference type="Pfam" id="PF00569">
    <property type="entry name" value="ZZ"/>
    <property type="match status" value="1"/>
</dbReference>
<evidence type="ECO:0000256" key="1">
    <source>
        <dbReference type="ARBA" id="ARBA00022723"/>
    </source>
</evidence>
<feature type="region of interest" description="Disordered" evidence="5">
    <location>
        <begin position="591"/>
        <end position="629"/>
    </location>
</feature>
<feature type="region of interest" description="Disordered" evidence="5">
    <location>
        <begin position="1165"/>
        <end position="1184"/>
    </location>
</feature>
<dbReference type="Proteomes" id="UP001438707">
    <property type="component" value="Unassembled WGS sequence"/>
</dbReference>
<feature type="compositionally biased region" description="Low complexity" evidence="5">
    <location>
        <begin position="1052"/>
        <end position="1067"/>
    </location>
</feature>
<proteinExistence type="predicted"/>
<dbReference type="InterPro" id="IPR013083">
    <property type="entry name" value="Znf_RING/FYVE/PHD"/>
</dbReference>
<dbReference type="InterPro" id="IPR043145">
    <property type="entry name" value="Znf_ZZ_sf"/>
</dbReference>
<feature type="region of interest" description="Disordered" evidence="5">
    <location>
        <begin position="1005"/>
        <end position="1027"/>
    </location>
</feature>
<feature type="compositionally biased region" description="Low complexity" evidence="5">
    <location>
        <begin position="1117"/>
        <end position="1127"/>
    </location>
</feature>
<keyword evidence="3" id="KW-0862">Zinc</keyword>
<feature type="region of interest" description="Disordered" evidence="5">
    <location>
        <begin position="714"/>
        <end position="769"/>
    </location>
</feature>
<sequence>MGAKSTVLVDSTEQSSPQLDDWRCPICYDLLYKPCVNSCGHVSCFWCFHQCMSPYNTSKCPLCRAAFVHFPGVCRILHLYLSKAFPDEYAIRDQENRDDEARTNKHSPDLPLREEGGDDADIRVEDFTCSHVGCNKLLCKPVVLNCGHAVCRSCAPQPQETGQESSRPAVCSRCNNLALPNRSVCMQLDELVERLFPEPYAERSQQIADETSAAVAYAAAMAACTPSKAPVTPAVDIVLPPSETSGEGSGSAAGSPASPSAQLPAASPGADSPAAAASQRPHDTGSHLRMSILRAIRDEHTFVHHGVGCDSCGICPVIGRCYHCQDCTDHVGFDLCSACHELGLHKTGRFNQQHTAEHRMAVLKPVPNLWHILQAANPDLTLDQIMGMVEIAWQDSDNEAGPRHVMIAPTQIGLPQPSPQAPSGDTNEQAAAPTQASPAGLGQQTHSGSHGMVDRAELAEDEARQPLLSNQHQAHDAGMPDPLELPASPSEMQSGLQNHPFAHSSRSHWPTPRFHHSNAPSLEQRTFSGGHYIPPSQTSPQHSSVHSAALSPSPLQDGPVMFATHALPASSDAPGTDSPAAVTPWDVVRRHSQSRLDSDRHSQHVQPDVQRAGSAGLAGEGRRGSLGRRSNTALGQLQSAIGSMFRSSLARQESGPAYATAGPTAASGNHTGFRSQQHLGEPAYRELGEPLNAQHGWGDPFGDDAFAAAHPNAASWPETMSDGSAADHSPSTSDRPLLGDLIAPRTSTYRQGPLDDFPSGRQPGTVSAQQSLSGVVHEAWGLQDAIPSFHTSFHQQLDQPPAPSHDLSFHSSFHRQLDHPPLAPPIHDLSFHGSFHQQLDPPTSSANPTEDPFTAHLVLGAWDSPRAMDGFPGSPSQSSLVGGLHSDSGPTHTPGMGDDLGHNAILAGGVRVHQTWFSPSTPQTRPGPIAEEADLGSSGRQPVQDWGPRISPPLVADSLSWLGSSTPLTATPAAEHLPETAAASMPGGLTYHHDADMRPALFTTPQATPSGVGQVHAAARSTDHLHQEQAVDWGMSSDVSWSDALLEAHSHQYQQQQQQQQPQLQVQPSDQHLPSGWTMEQIVASRQQFVDQMAISTGETQGGPHEHGHWSGGLMGPPSSAAAPAAPLNNVPWQNGGASSSAAGNGLEGSGRELLVVEDDGTAVWHDAHEVAAEPLSAPPPRAQ</sequence>
<dbReference type="PROSITE" id="PS50135">
    <property type="entry name" value="ZF_ZZ_2"/>
    <property type="match status" value="1"/>
</dbReference>
<dbReference type="Gene3D" id="3.30.40.10">
    <property type="entry name" value="Zinc/RING finger domain, C3HC4 (zinc finger)"/>
    <property type="match status" value="2"/>
</dbReference>
<dbReference type="PROSITE" id="PS01357">
    <property type="entry name" value="ZF_ZZ_1"/>
    <property type="match status" value="1"/>
</dbReference>
<evidence type="ECO:0008006" key="10">
    <source>
        <dbReference type="Google" id="ProtNLM"/>
    </source>
</evidence>
<reference evidence="8 9" key="1">
    <citation type="journal article" date="2024" name="Nat. Commun.">
        <title>Phylogenomics reveals the evolutionary origins of lichenization in chlorophyte algae.</title>
        <authorList>
            <person name="Puginier C."/>
            <person name="Libourel C."/>
            <person name="Otte J."/>
            <person name="Skaloud P."/>
            <person name="Haon M."/>
            <person name="Grisel S."/>
            <person name="Petersen M."/>
            <person name="Berrin J.G."/>
            <person name="Delaux P.M."/>
            <person name="Dal Grande F."/>
            <person name="Keller J."/>
        </authorList>
    </citation>
    <scope>NUCLEOTIDE SEQUENCE [LARGE SCALE GENOMIC DNA]</scope>
    <source>
        <strain evidence="8 9">SAG 2145</strain>
    </source>
</reference>
<feature type="region of interest" description="Disordered" evidence="5">
    <location>
        <begin position="237"/>
        <end position="284"/>
    </location>
</feature>
<dbReference type="SUPFAM" id="SSF57850">
    <property type="entry name" value="RING/U-box"/>
    <property type="match status" value="2"/>
</dbReference>